<dbReference type="AlphaFoldDB" id="R7S006"/>
<evidence type="ECO:0000313" key="1">
    <source>
        <dbReference type="EMBL" id="EIM79902.1"/>
    </source>
</evidence>
<name>R7S006_STEHR</name>
<dbReference type="EMBL" id="JH687400">
    <property type="protein sequence ID" value="EIM79902.1"/>
    <property type="molecule type" value="Genomic_DNA"/>
</dbReference>
<dbReference type="Proteomes" id="UP000053927">
    <property type="component" value="Unassembled WGS sequence"/>
</dbReference>
<dbReference type="KEGG" id="shs:STEHIDRAFT_172902"/>
<dbReference type="eggNOG" id="ENOG502SQJY">
    <property type="taxonomic scope" value="Eukaryota"/>
</dbReference>
<dbReference type="OrthoDB" id="3235294at2759"/>
<accession>R7S006</accession>
<dbReference type="RefSeq" id="XP_007310898.1">
    <property type="nucleotide sequence ID" value="XM_007310836.1"/>
</dbReference>
<reference evidence="2" key="1">
    <citation type="journal article" date="2012" name="Science">
        <title>The Paleozoic origin of enzymatic lignin decomposition reconstructed from 31 fungal genomes.</title>
        <authorList>
            <person name="Floudas D."/>
            <person name="Binder M."/>
            <person name="Riley R."/>
            <person name="Barry K."/>
            <person name="Blanchette R.A."/>
            <person name="Henrissat B."/>
            <person name="Martinez A.T."/>
            <person name="Otillar R."/>
            <person name="Spatafora J.W."/>
            <person name="Yadav J.S."/>
            <person name="Aerts A."/>
            <person name="Benoit I."/>
            <person name="Boyd A."/>
            <person name="Carlson A."/>
            <person name="Copeland A."/>
            <person name="Coutinho P.M."/>
            <person name="de Vries R.P."/>
            <person name="Ferreira P."/>
            <person name="Findley K."/>
            <person name="Foster B."/>
            <person name="Gaskell J."/>
            <person name="Glotzer D."/>
            <person name="Gorecki P."/>
            <person name="Heitman J."/>
            <person name="Hesse C."/>
            <person name="Hori C."/>
            <person name="Igarashi K."/>
            <person name="Jurgens J.A."/>
            <person name="Kallen N."/>
            <person name="Kersten P."/>
            <person name="Kohler A."/>
            <person name="Kuees U."/>
            <person name="Kumar T.K.A."/>
            <person name="Kuo A."/>
            <person name="LaButti K."/>
            <person name="Larrondo L.F."/>
            <person name="Lindquist E."/>
            <person name="Ling A."/>
            <person name="Lombard V."/>
            <person name="Lucas S."/>
            <person name="Lundell T."/>
            <person name="Martin R."/>
            <person name="McLaughlin D.J."/>
            <person name="Morgenstern I."/>
            <person name="Morin E."/>
            <person name="Murat C."/>
            <person name="Nagy L.G."/>
            <person name="Nolan M."/>
            <person name="Ohm R.A."/>
            <person name="Patyshakuliyeva A."/>
            <person name="Rokas A."/>
            <person name="Ruiz-Duenas F.J."/>
            <person name="Sabat G."/>
            <person name="Salamov A."/>
            <person name="Samejima M."/>
            <person name="Schmutz J."/>
            <person name="Slot J.C."/>
            <person name="St John F."/>
            <person name="Stenlid J."/>
            <person name="Sun H."/>
            <person name="Sun S."/>
            <person name="Syed K."/>
            <person name="Tsang A."/>
            <person name="Wiebenga A."/>
            <person name="Young D."/>
            <person name="Pisabarro A."/>
            <person name="Eastwood D.C."/>
            <person name="Martin F."/>
            <person name="Cullen D."/>
            <person name="Grigoriev I.V."/>
            <person name="Hibbett D.S."/>
        </authorList>
    </citation>
    <scope>NUCLEOTIDE SEQUENCE [LARGE SCALE GENOMIC DNA]</scope>
    <source>
        <strain evidence="2">FP-91666</strain>
    </source>
</reference>
<protein>
    <submittedName>
        <fullName evidence="1">Uncharacterized protein</fullName>
    </submittedName>
</protein>
<dbReference type="OMA" id="IQFNERS"/>
<dbReference type="GeneID" id="18804165"/>
<evidence type="ECO:0000313" key="2">
    <source>
        <dbReference type="Proteomes" id="UP000053927"/>
    </source>
</evidence>
<sequence>MAPRLPRHYMGDIYSEYPDNDTMKTIQLCADGLSYPGFGDRHVLLQWENGPSKEGGSVIQIIQLSGMPGNYAYYAPFAKAGLDGALTTHTFISLGQFTRAQRDRILELANAVVFERTSVVNSCRTWTRDLLMAMVDEGLLERSLFEEIDETIPLLKRQAEV</sequence>
<gene>
    <name evidence="1" type="ORF">STEHIDRAFT_172902</name>
</gene>
<proteinExistence type="predicted"/>
<keyword evidence="2" id="KW-1185">Reference proteome</keyword>
<organism evidence="1 2">
    <name type="scientific">Stereum hirsutum (strain FP-91666)</name>
    <name type="common">White-rot fungus</name>
    <dbReference type="NCBI Taxonomy" id="721885"/>
    <lineage>
        <taxon>Eukaryota</taxon>
        <taxon>Fungi</taxon>
        <taxon>Dikarya</taxon>
        <taxon>Basidiomycota</taxon>
        <taxon>Agaricomycotina</taxon>
        <taxon>Agaricomycetes</taxon>
        <taxon>Russulales</taxon>
        <taxon>Stereaceae</taxon>
        <taxon>Stereum</taxon>
    </lineage>
</organism>